<dbReference type="EMBL" id="AMZN01000086">
    <property type="protein sequence ID" value="ELR69004.1"/>
    <property type="molecule type" value="Genomic_DNA"/>
</dbReference>
<gene>
    <name evidence="2" type="ORF">C900_05562</name>
</gene>
<evidence type="ECO:0000259" key="1">
    <source>
        <dbReference type="Pfam" id="PF03358"/>
    </source>
</evidence>
<dbReference type="STRING" id="1237149.C900_05562"/>
<dbReference type="AlphaFoldDB" id="L8JN91"/>
<dbReference type="GO" id="GO:0010181">
    <property type="term" value="F:FMN binding"/>
    <property type="evidence" value="ECO:0007669"/>
    <property type="project" value="TreeGrafter"/>
</dbReference>
<dbReference type="eggNOG" id="COG0431">
    <property type="taxonomic scope" value="Bacteria"/>
</dbReference>
<organism evidence="2 3">
    <name type="scientific">Fulvivirga imtechensis AK7</name>
    <dbReference type="NCBI Taxonomy" id="1237149"/>
    <lineage>
        <taxon>Bacteria</taxon>
        <taxon>Pseudomonadati</taxon>
        <taxon>Bacteroidota</taxon>
        <taxon>Cytophagia</taxon>
        <taxon>Cytophagales</taxon>
        <taxon>Fulvivirgaceae</taxon>
        <taxon>Fulvivirga</taxon>
    </lineage>
</organism>
<reference evidence="2 3" key="1">
    <citation type="submission" date="2012-12" db="EMBL/GenBank/DDBJ databases">
        <title>Genome assembly of Fulvivirga imtechensis AK7.</title>
        <authorList>
            <person name="Nupur N."/>
            <person name="Khatri I."/>
            <person name="Kumar R."/>
            <person name="Subramanian S."/>
            <person name="Pinnaka A."/>
        </authorList>
    </citation>
    <scope>NUCLEOTIDE SEQUENCE [LARGE SCALE GENOMIC DNA]</scope>
    <source>
        <strain evidence="2 3">AK7</strain>
    </source>
</reference>
<dbReference type="PATRIC" id="fig|1237149.3.peg.4942"/>
<dbReference type="GO" id="GO:0016491">
    <property type="term" value="F:oxidoreductase activity"/>
    <property type="evidence" value="ECO:0007669"/>
    <property type="project" value="InterPro"/>
</dbReference>
<dbReference type="InterPro" id="IPR029039">
    <property type="entry name" value="Flavoprotein-like_sf"/>
</dbReference>
<dbReference type="InterPro" id="IPR050712">
    <property type="entry name" value="NAD(P)H-dep_reductase"/>
</dbReference>
<dbReference type="Pfam" id="PF03358">
    <property type="entry name" value="FMN_red"/>
    <property type="match status" value="1"/>
</dbReference>
<dbReference type="Gene3D" id="3.40.50.360">
    <property type="match status" value="1"/>
</dbReference>
<evidence type="ECO:0000313" key="2">
    <source>
        <dbReference type="EMBL" id="ELR69004.1"/>
    </source>
</evidence>
<dbReference type="SUPFAM" id="SSF52218">
    <property type="entry name" value="Flavoproteins"/>
    <property type="match status" value="1"/>
</dbReference>
<feature type="domain" description="NADPH-dependent FMN reductase-like" evidence="1">
    <location>
        <begin position="8"/>
        <end position="125"/>
    </location>
</feature>
<dbReference type="InterPro" id="IPR005025">
    <property type="entry name" value="FMN_Rdtase-like_dom"/>
</dbReference>
<keyword evidence="3" id="KW-1185">Reference proteome</keyword>
<dbReference type="PANTHER" id="PTHR30543:SF21">
    <property type="entry name" value="NAD(P)H-DEPENDENT FMN REDUCTASE LOT6"/>
    <property type="match status" value="1"/>
</dbReference>
<name>L8JN91_9BACT</name>
<comment type="caution">
    <text evidence="2">The sequence shown here is derived from an EMBL/GenBank/DDBJ whole genome shotgun (WGS) entry which is preliminary data.</text>
</comment>
<dbReference type="Proteomes" id="UP000011135">
    <property type="component" value="Unassembled WGS sequence"/>
</dbReference>
<protein>
    <submittedName>
        <fullName evidence="2">NADPH-dependent FMN reductase</fullName>
    </submittedName>
</protein>
<dbReference type="GO" id="GO:0005829">
    <property type="term" value="C:cytosol"/>
    <property type="evidence" value="ECO:0007669"/>
    <property type="project" value="TreeGrafter"/>
</dbReference>
<evidence type="ECO:0000313" key="3">
    <source>
        <dbReference type="Proteomes" id="UP000011135"/>
    </source>
</evidence>
<dbReference type="PANTHER" id="PTHR30543">
    <property type="entry name" value="CHROMATE REDUCTASE"/>
    <property type="match status" value="1"/>
</dbReference>
<accession>L8JN91</accession>
<sequence length="190" mass="20564">MYMNEKKRVLAISGSTKKNSTNEIILRKAAALAEGVVDVELFDGIDKLPHFNPDQDGETPPAVVQKFRNSIAKADGVLICTPEYVFSLPGSLKNAIEWTVSTTVFSNKPVAIIVAAASGEKAFEALDLIITTIEGRIDEGSKLLIKGARGKIGRDGEIQDDDTLARIKNVMGSLIAAMEAEHAIPTKYRH</sequence>
<proteinExistence type="predicted"/>